<geneLocation type="plasmid" evidence="3">
    <name>pbbpl7hg1</name>
</geneLocation>
<keyword evidence="2" id="KW-0614">Plasmid</keyword>
<evidence type="ECO:0000256" key="1">
    <source>
        <dbReference type="SAM" id="Phobius"/>
    </source>
</evidence>
<dbReference type="EMBL" id="CP044544">
    <property type="protein sequence ID" value="QFI77613.1"/>
    <property type="molecule type" value="Genomic_DNA"/>
</dbReference>
<evidence type="ECO:0000313" key="2">
    <source>
        <dbReference type="EMBL" id="QFI77613.1"/>
    </source>
</evidence>
<accession>A0A5P6PJR9</accession>
<keyword evidence="1" id="KW-0812">Transmembrane</keyword>
<feature type="transmembrane region" description="Helical" evidence="1">
    <location>
        <begin position="128"/>
        <end position="152"/>
    </location>
</feature>
<evidence type="ECO:0000313" key="3">
    <source>
        <dbReference type="Proteomes" id="UP000325641"/>
    </source>
</evidence>
<dbReference type="RefSeq" id="WP_100554932.1">
    <property type="nucleotide sequence ID" value="NZ_CP044544.1"/>
</dbReference>
<name>A0A5P6PJR9_9BRAD</name>
<feature type="transmembrane region" description="Helical" evidence="1">
    <location>
        <begin position="12"/>
        <end position="36"/>
    </location>
</feature>
<feature type="transmembrane region" description="Helical" evidence="1">
    <location>
        <begin position="221"/>
        <end position="243"/>
    </location>
</feature>
<feature type="transmembrane region" description="Helical" evidence="1">
    <location>
        <begin position="71"/>
        <end position="88"/>
    </location>
</feature>
<proteinExistence type="predicted"/>
<feature type="transmembrane region" description="Helical" evidence="1">
    <location>
        <begin position="43"/>
        <end position="65"/>
    </location>
</feature>
<keyword evidence="1" id="KW-1133">Transmembrane helix</keyword>
<feature type="transmembrane region" description="Helical" evidence="1">
    <location>
        <begin position="158"/>
        <end position="180"/>
    </location>
</feature>
<dbReference type="Proteomes" id="UP000325641">
    <property type="component" value="Plasmid pBbPL7HG1"/>
</dbReference>
<feature type="transmembrane region" description="Helical" evidence="1">
    <location>
        <begin position="192"/>
        <end position="209"/>
    </location>
</feature>
<evidence type="ECO:0008006" key="4">
    <source>
        <dbReference type="Google" id="ProtNLM"/>
    </source>
</evidence>
<dbReference type="KEGG" id="bbet:F8237_35570"/>
<keyword evidence="1" id="KW-0472">Membrane</keyword>
<dbReference type="OrthoDB" id="571245at2"/>
<organism evidence="2 3">
    <name type="scientific">Bradyrhizobium betae</name>
    <dbReference type="NCBI Taxonomy" id="244734"/>
    <lineage>
        <taxon>Bacteria</taxon>
        <taxon>Pseudomonadati</taxon>
        <taxon>Pseudomonadota</taxon>
        <taxon>Alphaproteobacteria</taxon>
        <taxon>Hyphomicrobiales</taxon>
        <taxon>Nitrobacteraceae</taxon>
        <taxon>Bradyrhizobium</taxon>
    </lineage>
</organism>
<reference evidence="3" key="1">
    <citation type="submission" date="2019-10" db="EMBL/GenBank/DDBJ databases">
        <title>Complete Genome Sequence of Bradyrhizobium betae type strain PL7HG1T.</title>
        <authorList>
            <person name="Bromfield E.S.P."/>
            <person name="Cloutier S."/>
        </authorList>
    </citation>
    <scope>NUCLEOTIDE SEQUENCE [LARGE SCALE GENOMIC DNA]</scope>
    <source>
        <strain evidence="3">PL7HG1</strain>
        <plasmid evidence="3">pbbpl7hg1</plasmid>
    </source>
</reference>
<gene>
    <name evidence="2" type="ORF">F8237_35570</name>
</gene>
<sequence>MIVNWAHAWPPAIAAFLASLVEFVEALTVVLAVGAVRGWSGALIGSGAALGVLLAIVVAIGPALTRIPLDVVQLAVGLLLLLFGMRWLRKAILRSAGVIPLHDENAIYSRQTESLRKLAQRGRGWDKVAIATAFKITMLEGTEVVFIVIAVGSGGVGLLVPASVGALAALLVVVLLGFVVHKPLASIPENTLKFMVGVLLSAFGAFWVGEGMGLRWPGQDWSILGLVAGFLIIALIATSLCRARFAARDAAKR</sequence>
<protein>
    <recommendedName>
        <fullName evidence="4">GDT1 family protein</fullName>
    </recommendedName>
</protein>
<dbReference type="AlphaFoldDB" id="A0A5P6PJR9"/>